<evidence type="ECO:0000313" key="9">
    <source>
        <dbReference type="Proteomes" id="UP001623660"/>
    </source>
</evidence>
<gene>
    <name evidence="8" type="ORF">ACJDU8_19875</name>
</gene>
<proteinExistence type="inferred from homology"/>
<dbReference type="Gene3D" id="3.30.240.20">
    <property type="entry name" value="bsu07140 like domains"/>
    <property type="match status" value="1"/>
</dbReference>
<dbReference type="RefSeq" id="WP_406793944.1">
    <property type="nucleotide sequence ID" value="NZ_JBJHZX010000038.1"/>
</dbReference>
<accession>A0ABW8SR69</accession>
<organism evidence="8 9">
    <name type="scientific">Candidatus Clostridium eludens</name>
    <dbReference type="NCBI Taxonomy" id="3381663"/>
    <lineage>
        <taxon>Bacteria</taxon>
        <taxon>Bacillati</taxon>
        <taxon>Bacillota</taxon>
        <taxon>Clostridia</taxon>
        <taxon>Eubacteriales</taxon>
        <taxon>Clostridiaceae</taxon>
        <taxon>Clostridium</taxon>
    </lineage>
</organism>
<comment type="caution">
    <text evidence="8">The sequence shown here is derived from an EMBL/GenBank/DDBJ whole genome shotgun (WGS) entry which is preliminary data.</text>
</comment>
<evidence type="ECO:0000256" key="5">
    <source>
        <dbReference type="ARBA" id="ARBA00022989"/>
    </source>
</evidence>
<evidence type="ECO:0000313" key="8">
    <source>
        <dbReference type="EMBL" id="MFL0197806.1"/>
    </source>
</evidence>
<sequence length="105" mass="12008">MYSIIDFSPNTWKETKGKIQKQALTRINMDDLSMLLRKQSVFSITEVEYAILEPDGNLSVLKKTQQQQITKSDMKISTSTLNYMPSEIIVDGKILKHNLSELNLS</sequence>
<evidence type="ECO:0000256" key="3">
    <source>
        <dbReference type="ARBA" id="ARBA00022475"/>
    </source>
</evidence>
<keyword evidence="5" id="KW-1133">Transmembrane helix</keyword>
<feature type="domain" description="YetF C-terminal" evidence="7">
    <location>
        <begin position="16"/>
        <end position="104"/>
    </location>
</feature>
<dbReference type="Proteomes" id="UP001623660">
    <property type="component" value="Unassembled WGS sequence"/>
</dbReference>
<evidence type="ECO:0000256" key="1">
    <source>
        <dbReference type="ARBA" id="ARBA00004651"/>
    </source>
</evidence>
<evidence type="ECO:0000256" key="6">
    <source>
        <dbReference type="ARBA" id="ARBA00023136"/>
    </source>
</evidence>
<evidence type="ECO:0000259" key="7">
    <source>
        <dbReference type="Pfam" id="PF04239"/>
    </source>
</evidence>
<reference evidence="8 9" key="1">
    <citation type="submission" date="2024-11" db="EMBL/GenBank/DDBJ databases">
        <authorList>
            <person name="Heng Y.C."/>
            <person name="Lim A.C.H."/>
            <person name="Lee J.K.Y."/>
            <person name="Kittelmann S."/>
        </authorList>
    </citation>
    <scope>NUCLEOTIDE SEQUENCE [LARGE SCALE GENOMIC DNA]</scope>
    <source>
        <strain evidence="8 9">WILCCON 0269</strain>
    </source>
</reference>
<dbReference type="InterPro" id="IPR007353">
    <property type="entry name" value="DUF421"/>
</dbReference>
<dbReference type="PANTHER" id="PTHR34582:SF7">
    <property type="entry name" value="UPF0702 TRANSMEMBRANE PROTEIN YDFS"/>
    <property type="match status" value="1"/>
</dbReference>
<keyword evidence="9" id="KW-1185">Reference proteome</keyword>
<dbReference type="InterPro" id="IPR023090">
    <property type="entry name" value="UPF0702_alpha/beta_dom_sf"/>
</dbReference>
<protein>
    <submittedName>
        <fullName evidence="8">DUF421 domain-containing protein</fullName>
    </submittedName>
</protein>
<name>A0ABW8SR69_9CLOT</name>
<dbReference type="PANTHER" id="PTHR34582">
    <property type="entry name" value="UPF0702 TRANSMEMBRANE PROTEIN YCAP"/>
    <property type="match status" value="1"/>
</dbReference>
<dbReference type="Pfam" id="PF04239">
    <property type="entry name" value="DUF421"/>
    <property type="match status" value="1"/>
</dbReference>
<keyword evidence="6" id="KW-0472">Membrane</keyword>
<keyword evidence="4" id="KW-0812">Transmembrane</keyword>
<comment type="subcellular location">
    <subcellularLocation>
        <location evidence="1">Cell membrane</location>
        <topology evidence="1">Multi-pass membrane protein</topology>
    </subcellularLocation>
</comment>
<keyword evidence="3" id="KW-1003">Cell membrane</keyword>
<evidence type="ECO:0000256" key="4">
    <source>
        <dbReference type="ARBA" id="ARBA00022692"/>
    </source>
</evidence>
<evidence type="ECO:0000256" key="2">
    <source>
        <dbReference type="ARBA" id="ARBA00006448"/>
    </source>
</evidence>
<comment type="similarity">
    <text evidence="2">Belongs to the UPF0702 family.</text>
</comment>
<dbReference type="EMBL" id="JBJHZX010000038">
    <property type="protein sequence ID" value="MFL0197806.1"/>
    <property type="molecule type" value="Genomic_DNA"/>
</dbReference>